<dbReference type="EMBL" id="KV449376">
    <property type="protein sequence ID" value="OAX31490.1"/>
    <property type="molecule type" value="Genomic_DNA"/>
</dbReference>
<dbReference type="InterPro" id="IPR011701">
    <property type="entry name" value="MFS"/>
</dbReference>
<organism evidence="9 10">
    <name type="scientific">Rhizopogon vinicolor AM-OR11-026</name>
    <dbReference type="NCBI Taxonomy" id="1314800"/>
    <lineage>
        <taxon>Eukaryota</taxon>
        <taxon>Fungi</taxon>
        <taxon>Dikarya</taxon>
        <taxon>Basidiomycota</taxon>
        <taxon>Agaricomycotina</taxon>
        <taxon>Agaricomycetes</taxon>
        <taxon>Agaricomycetidae</taxon>
        <taxon>Boletales</taxon>
        <taxon>Suillineae</taxon>
        <taxon>Rhizopogonaceae</taxon>
        <taxon>Rhizopogon</taxon>
    </lineage>
</organism>
<keyword evidence="4 6" id="KW-1133">Transmembrane helix</keyword>
<feature type="non-terminal residue" evidence="9">
    <location>
        <position position="1"/>
    </location>
</feature>
<dbReference type="GO" id="GO:0022857">
    <property type="term" value="F:transmembrane transporter activity"/>
    <property type="evidence" value="ECO:0007669"/>
    <property type="project" value="InterPro"/>
</dbReference>
<reference evidence="9 10" key="1">
    <citation type="submission" date="2016-06" db="EMBL/GenBank/DDBJ databases">
        <title>Comparative genomics of the ectomycorrhizal sister species Rhizopogon vinicolor and Rhizopogon vesiculosus (Basidiomycota: Boletales) reveals a divergence of the mating type B locus.</title>
        <authorList>
            <consortium name="DOE Joint Genome Institute"/>
            <person name="Mujic A.B."/>
            <person name="Kuo A."/>
            <person name="Tritt A."/>
            <person name="Lipzen A."/>
            <person name="Chen C."/>
            <person name="Johnson J."/>
            <person name="Sharma A."/>
            <person name="Barry K."/>
            <person name="Grigoriev I.V."/>
            <person name="Spatafora J.W."/>
        </authorList>
    </citation>
    <scope>NUCLEOTIDE SEQUENCE [LARGE SCALE GENOMIC DNA]</scope>
    <source>
        <strain evidence="9 10">AM-OR11-026</strain>
    </source>
</reference>
<evidence type="ECO:0000313" key="10">
    <source>
        <dbReference type="Proteomes" id="UP000092154"/>
    </source>
</evidence>
<name>A0A1B7MFW9_9AGAM</name>
<dbReference type="PROSITE" id="PS50850">
    <property type="entry name" value="MFS"/>
    <property type="match status" value="1"/>
</dbReference>
<feature type="transmembrane region" description="Helical" evidence="6">
    <location>
        <begin position="75"/>
        <end position="94"/>
    </location>
</feature>
<protein>
    <submittedName>
        <fullName evidence="9">MFS general substrate transporter</fullName>
    </submittedName>
</protein>
<evidence type="ECO:0000259" key="8">
    <source>
        <dbReference type="PROSITE" id="PS50850"/>
    </source>
</evidence>
<comment type="subcellular location">
    <subcellularLocation>
        <location evidence="1">Membrane</location>
        <topology evidence="1">Multi-pass membrane protein</topology>
    </subcellularLocation>
</comment>
<proteinExistence type="predicted"/>
<keyword evidence="2" id="KW-0813">Transport</keyword>
<keyword evidence="7" id="KW-0732">Signal</keyword>
<evidence type="ECO:0000256" key="5">
    <source>
        <dbReference type="ARBA" id="ARBA00023136"/>
    </source>
</evidence>
<dbReference type="InParanoid" id="A0A1B7MFW9"/>
<accession>A0A1B7MFW9</accession>
<evidence type="ECO:0000313" key="9">
    <source>
        <dbReference type="EMBL" id="OAX31490.1"/>
    </source>
</evidence>
<dbReference type="GO" id="GO:0016020">
    <property type="term" value="C:membrane"/>
    <property type="evidence" value="ECO:0007669"/>
    <property type="project" value="UniProtKB-SubCell"/>
</dbReference>
<dbReference type="InterPro" id="IPR020846">
    <property type="entry name" value="MFS_dom"/>
</dbReference>
<dbReference type="PANTHER" id="PTHR42718:SF9">
    <property type="entry name" value="MAJOR FACILITATOR SUPERFAMILY MULTIDRUG TRANSPORTER MFSC"/>
    <property type="match status" value="1"/>
</dbReference>
<evidence type="ECO:0000256" key="3">
    <source>
        <dbReference type="ARBA" id="ARBA00022692"/>
    </source>
</evidence>
<dbReference type="SUPFAM" id="SSF103473">
    <property type="entry name" value="MFS general substrate transporter"/>
    <property type="match status" value="1"/>
</dbReference>
<sequence length="109" mass="11802">LPLFRKIVLLVLFCLTQSLSYYNGPSLYSALPSLDISMDMTESQSTWMVSAFQLTFASFLLISGRISDVYNPKNVLIGGVASLGITSLCAGFVVNEVPMIICRALMGIG</sequence>
<dbReference type="Pfam" id="PF07690">
    <property type="entry name" value="MFS_1"/>
    <property type="match status" value="1"/>
</dbReference>
<evidence type="ECO:0000256" key="1">
    <source>
        <dbReference type="ARBA" id="ARBA00004141"/>
    </source>
</evidence>
<dbReference type="AlphaFoldDB" id="A0A1B7MFW9"/>
<feature type="transmembrane region" description="Helical" evidence="6">
    <location>
        <begin position="44"/>
        <end position="63"/>
    </location>
</feature>
<keyword evidence="5 6" id="KW-0472">Membrane</keyword>
<dbReference type="Gene3D" id="1.20.1250.20">
    <property type="entry name" value="MFS general substrate transporter like domains"/>
    <property type="match status" value="1"/>
</dbReference>
<dbReference type="PANTHER" id="PTHR42718">
    <property type="entry name" value="MAJOR FACILITATOR SUPERFAMILY MULTIDRUG TRANSPORTER MFSC"/>
    <property type="match status" value="1"/>
</dbReference>
<keyword evidence="3 6" id="KW-0812">Transmembrane</keyword>
<evidence type="ECO:0000256" key="2">
    <source>
        <dbReference type="ARBA" id="ARBA00022448"/>
    </source>
</evidence>
<keyword evidence="10" id="KW-1185">Reference proteome</keyword>
<feature type="non-terminal residue" evidence="9">
    <location>
        <position position="109"/>
    </location>
</feature>
<feature type="chain" id="PRO_5008597331" evidence="7">
    <location>
        <begin position="21"/>
        <end position="109"/>
    </location>
</feature>
<dbReference type="OrthoDB" id="440755at2759"/>
<evidence type="ECO:0000256" key="6">
    <source>
        <dbReference type="SAM" id="Phobius"/>
    </source>
</evidence>
<feature type="signal peptide" evidence="7">
    <location>
        <begin position="1"/>
        <end position="20"/>
    </location>
</feature>
<gene>
    <name evidence="9" type="ORF">K503DRAFT_647609</name>
</gene>
<evidence type="ECO:0000256" key="4">
    <source>
        <dbReference type="ARBA" id="ARBA00022989"/>
    </source>
</evidence>
<feature type="domain" description="Major facilitator superfamily (MFS) profile" evidence="8">
    <location>
        <begin position="9"/>
        <end position="109"/>
    </location>
</feature>
<evidence type="ECO:0000256" key="7">
    <source>
        <dbReference type="SAM" id="SignalP"/>
    </source>
</evidence>
<dbReference type="Proteomes" id="UP000092154">
    <property type="component" value="Unassembled WGS sequence"/>
</dbReference>
<dbReference type="InterPro" id="IPR036259">
    <property type="entry name" value="MFS_trans_sf"/>
</dbReference>
<dbReference type="STRING" id="1314800.A0A1B7MFW9"/>